<dbReference type="RefSeq" id="WP_058634942.1">
    <property type="nucleotide sequence ID" value="NZ_LDPZ01000020.1"/>
</dbReference>
<dbReference type="EMBL" id="LDPZ01000020">
    <property type="protein sequence ID" value="KTQ95815.1"/>
    <property type="molecule type" value="Genomic_DNA"/>
</dbReference>
<reference evidence="3 4" key="1">
    <citation type="journal article" date="2016" name="Front. Microbiol.">
        <title>Genomic Resource of Rice Seed Associated Bacteria.</title>
        <authorList>
            <person name="Midha S."/>
            <person name="Bansal K."/>
            <person name="Sharma S."/>
            <person name="Kumar N."/>
            <person name="Patil P.P."/>
            <person name="Chaudhry V."/>
            <person name="Patil P.B."/>
        </authorList>
    </citation>
    <scope>NUCLEOTIDE SEQUENCE [LARGE SCALE GENOMIC DNA]</scope>
    <source>
        <strain evidence="3 4">NS226</strain>
    </source>
</reference>
<evidence type="ECO:0000256" key="1">
    <source>
        <dbReference type="SAM" id="Phobius"/>
    </source>
</evidence>
<feature type="domain" description="VWFA" evidence="2">
    <location>
        <begin position="161"/>
        <end position="220"/>
    </location>
</feature>
<sequence length="624" mass="67201">MFETQTPPPADRPFRRALLRDRGGNFTIMAAVLLFPILMGIAAAADISLFYSGRTAVQSATDAAALAAAKQFSVDQDSGRLQTLAENVFAANMAGVAQTTGTLTYEGTDWTPEGTRELKISVCSTYDPFFLPALNISFTGLKGKDCARTQSVVAVGSTTVEVAFVLDTSGSMNDSPAKGGPAKISTLKTQAAKAIDTLFGSGSSAGPQDPVRVGIVPFSGGVNVGPEHLNDWWMDPKGLSPLHNENLDWSTYHGATGLDQPLAVKVNGYSTSTSLLNPTTYLTRQLIYASLGAKNSNWAYRGCVESRAAKYALTDAPPSELEPATLFVPYLAPDEPDNYLYGSWTNSYLVDSSKGNYRQRLMNVDKYFSNVRQDGPVANNFRNTPSFMCDSAKLTPLTNSKSQALAAVDKLVATGATNVPQGVEWGWKVLSKNEPFSEGRAAGDENNIKAMIVMTDGQNTYYNSYSEAVSTFGAYGYAGPDYKEPGQSVARLFDYKSGVSTANTDSNYTAALNGRLAAICENSKNDGRIKLKDGSGTQLNDEKGPVTRDGVLIYTIAFDIPAQYQTMVNGLLKGCASYKIGDLRKTELPYRDKAKYFYSAANAKDLENAFSDIMASLTNLRIAR</sequence>
<keyword evidence="1" id="KW-0812">Transmembrane</keyword>
<dbReference type="Pfam" id="PF13400">
    <property type="entry name" value="Tad"/>
    <property type="match status" value="1"/>
</dbReference>
<dbReference type="STRING" id="401562.NS365_17210"/>
<dbReference type="Gene3D" id="3.40.50.410">
    <property type="entry name" value="von Willebrand factor, type A domain"/>
    <property type="match status" value="2"/>
</dbReference>
<dbReference type="OrthoDB" id="7522752at2"/>
<keyword evidence="1" id="KW-1133">Transmembrane helix</keyword>
<dbReference type="Proteomes" id="UP000078272">
    <property type="component" value="Unassembled WGS sequence"/>
</dbReference>
<evidence type="ECO:0000313" key="4">
    <source>
        <dbReference type="Proteomes" id="UP000078272"/>
    </source>
</evidence>
<proteinExistence type="predicted"/>
<evidence type="ECO:0000313" key="3">
    <source>
        <dbReference type="EMBL" id="KTQ95815.1"/>
    </source>
</evidence>
<gene>
    <name evidence="3" type="ORF">NS226_10455</name>
</gene>
<accession>A0A175R8D9</accession>
<dbReference type="InterPro" id="IPR028087">
    <property type="entry name" value="Tad_N"/>
</dbReference>
<dbReference type="AlphaFoldDB" id="A0A175R8D9"/>
<protein>
    <recommendedName>
        <fullName evidence="2">VWFA domain-containing protein</fullName>
    </recommendedName>
</protein>
<feature type="transmembrane region" description="Helical" evidence="1">
    <location>
        <begin position="26"/>
        <end position="51"/>
    </location>
</feature>
<keyword evidence="1" id="KW-0472">Membrane</keyword>
<dbReference type="InterPro" id="IPR036465">
    <property type="entry name" value="vWFA_dom_sf"/>
</dbReference>
<dbReference type="PATRIC" id="fig|401562.3.peg.1567"/>
<name>A0A175R8D9_9HYPH</name>
<organism evidence="3 4">
    <name type="scientific">Aureimonas ureilytica</name>
    <dbReference type="NCBI Taxonomy" id="401562"/>
    <lineage>
        <taxon>Bacteria</taxon>
        <taxon>Pseudomonadati</taxon>
        <taxon>Pseudomonadota</taxon>
        <taxon>Alphaproteobacteria</taxon>
        <taxon>Hyphomicrobiales</taxon>
        <taxon>Aurantimonadaceae</taxon>
        <taxon>Aureimonas</taxon>
    </lineage>
</organism>
<dbReference type="SUPFAM" id="SSF53300">
    <property type="entry name" value="vWA-like"/>
    <property type="match status" value="1"/>
</dbReference>
<comment type="caution">
    <text evidence="3">The sequence shown here is derived from an EMBL/GenBank/DDBJ whole genome shotgun (WGS) entry which is preliminary data.</text>
</comment>
<dbReference type="InterPro" id="IPR002035">
    <property type="entry name" value="VWF_A"/>
</dbReference>
<dbReference type="PROSITE" id="PS50234">
    <property type="entry name" value="VWFA"/>
    <property type="match status" value="1"/>
</dbReference>
<evidence type="ECO:0000259" key="2">
    <source>
        <dbReference type="PROSITE" id="PS50234"/>
    </source>
</evidence>